<dbReference type="GO" id="GO:0004176">
    <property type="term" value="F:ATP-dependent peptidase activity"/>
    <property type="evidence" value="ECO:0007669"/>
    <property type="project" value="UniProtKB-UniRule"/>
</dbReference>
<feature type="active site" evidence="1">
    <location>
        <position position="201"/>
    </location>
</feature>
<keyword evidence="1" id="KW-0720">Serine protease</keyword>
<feature type="compositionally biased region" description="Basic and acidic residues" evidence="2">
    <location>
        <begin position="1"/>
        <end position="10"/>
    </location>
</feature>
<dbReference type="InterPro" id="IPR014721">
    <property type="entry name" value="Ribsml_uS5_D2-typ_fold_subgr"/>
</dbReference>
<evidence type="ECO:0000256" key="1">
    <source>
        <dbReference type="PROSITE-ProRule" id="PRU01122"/>
    </source>
</evidence>
<dbReference type="AlphaFoldDB" id="A0A0L7AWS0"/>
<evidence type="ECO:0000313" key="6">
    <source>
        <dbReference type="Proteomes" id="UP000037193"/>
    </source>
</evidence>
<gene>
    <name evidence="5" type="ORF">BBM1128_08045</name>
</gene>
<accession>A0A0L7AWS0</accession>
<dbReference type="GO" id="GO:0006508">
    <property type="term" value="P:proteolysis"/>
    <property type="evidence" value="ECO:0007669"/>
    <property type="project" value="UniProtKB-KW"/>
</dbReference>
<dbReference type="InterPro" id="IPR027065">
    <property type="entry name" value="Lon_Prtase"/>
</dbReference>
<feature type="active site" evidence="1">
    <location>
        <position position="246"/>
    </location>
</feature>
<feature type="region of interest" description="Disordered" evidence="2">
    <location>
        <begin position="1"/>
        <end position="27"/>
    </location>
</feature>
<feature type="transmembrane region" description="Helical" evidence="3">
    <location>
        <begin position="45"/>
        <end position="66"/>
    </location>
</feature>
<dbReference type="Pfam" id="PF05362">
    <property type="entry name" value="Lon_C"/>
    <property type="match status" value="1"/>
</dbReference>
<sequence>MEAQPEHDDSAASSSNSSKETGQSRFSRAAQRVRRYLAARSPRHFIGAFAVLLGVVILLLPSPYVIEGPGPTQNVLGSVEDGAVIDVSGKGVSTYQDSGSLLLTTVNASGVPGYTIINAQAVWAWANPKMEIMPREATVPVGQTADEYQKTVDKDMAGSQSSASEVGLAYAKAHADELGIDAASLAHAKVTMHVDSIGGPSAGMMYTLGLIDKLTPESESGGKTIAGTGTIDKKGNVGKIGGIQLKMVGAKRDGATWFLAPADNCSAVAGHVPDGLRDVKVATLDEAYRALVAIGKGQADDLPHCTA</sequence>
<evidence type="ECO:0000256" key="2">
    <source>
        <dbReference type="SAM" id="MobiDB-lite"/>
    </source>
</evidence>
<dbReference type="PROSITE" id="PS51786">
    <property type="entry name" value="LON_PROTEOLYTIC"/>
    <property type="match status" value="1"/>
</dbReference>
<keyword evidence="1" id="KW-0378">Hydrolase</keyword>
<dbReference type="GO" id="GO:0030163">
    <property type="term" value="P:protein catabolic process"/>
    <property type="evidence" value="ECO:0007669"/>
    <property type="project" value="InterPro"/>
</dbReference>
<comment type="similarity">
    <text evidence="1">Belongs to the peptidase S16 family.</text>
</comment>
<dbReference type="RefSeq" id="WP_080988127.1">
    <property type="nucleotide sequence ID" value="NZ_AVQD01000013.1"/>
</dbReference>
<keyword evidence="3" id="KW-1133">Transmembrane helix</keyword>
<dbReference type="PANTHER" id="PTHR10046">
    <property type="entry name" value="ATP DEPENDENT LON PROTEASE FAMILY MEMBER"/>
    <property type="match status" value="1"/>
</dbReference>
<dbReference type="SUPFAM" id="SSF54211">
    <property type="entry name" value="Ribosomal protein S5 domain 2-like"/>
    <property type="match status" value="1"/>
</dbReference>
<dbReference type="GO" id="GO:0004252">
    <property type="term" value="F:serine-type endopeptidase activity"/>
    <property type="evidence" value="ECO:0007669"/>
    <property type="project" value="UniProtKB-UniRule"/>
</dbReference>
<reference evidence="5 6" key="1">
    <citation type="journal article" date="2015" name="Int J Genomics">
        <title>Comparative Genomics Revealed Genetic Diversity and Species/Strain-Level Differences in Carbohydrate Metabolism of Three Probiotic Bifidobacterial Species.</title>
        <authorList>
            <person name="Odamaki T."/>
            <person name="Horigome A."/>
            <person name="Sugahara H."/>
            <person name="Hashikura N."/>
            <person name="Minami J."/>
            <person name="Xiao J.Z."/>
            <person name="Abe F."/>
        </authorList>
    </citation>
    <scope>NUCLEOTIDE SEQUENCE [LARGE SCALE GENOMIC DNA]</scope>
    <source>
        <strain evidence="5 6">MCC 1128</strain>
    </source>
</reference>
<dbReference type="PATRIC" id="fig|1365965.3.peg.1615"/>
<proteinExistence type="inferred from homology"/>
<organism evidence="5 6">
    <name type="scientific">Bifidobacterium breve MCC 1128</name>
    <dbReference type="NCBI Taxonomy" id="1365965"/>
    <lineage>
        <taxon>Bacteria</taxon>
        <taxon>Bacillati</taxon>
        <taxon>Actinomycetota</taxon>
        <taxon>Actinomycetes</taxon>
        <taxon>Bifidobacteriales</taxon>
        <taxon>Bifidobacteriaceae</taxon>
        <taxon>Bifidobacterium</taxon>
    </lineage>
</organism>
<dbReference type="Proteomes" id="UP000037193">
    <property type="component" value="Unassembled WGS sequence"/>
</dbReference>
<keyword evidence="1 5" id="KW-0645">Protease</keyword>
<keyword evidence="3" id="KW-0812">Transmembrane</keyword>
<dbReference type="GO" id="GO:0005524">
    <property type="term" value="F:ATP binding"/>
    <property type="evidence" value="ECO:0007669"/>
    <property type="project" value="InterPro"/>
</dbReference>
<comment type="catalytic activity">
    <reaction evidence="1">
        <text>Hydrolysis of proteins in presence of ATP.</text>
        <dbReference type="EC" id="3.4.21.53"/>
    </reaction>
</comment>
<keyword evidence="3" id="KW-0472">Membrane</keyword>
<comment type="caution">
    <text evidence="5">The sequence shown here is derived from an EMBL/GenBank/DDBJ whole genome shotgun (WGS) entry which is preliminary data.</text>
</comment>
<evidence type="ECO:0000259" key="4">
    <source>
        <dbReference type="PROSITE" id="PS51786"/>
    </source>
</evidence>
<evidence type="ECO:0000256" key="3">
    <source>
        <dbReference type="SAM" id="Phobius"/>
    </source>
</evidence>
<feature type="domain" description="Lon proteolytic" evidence="4">
    <location>
        <begin position="111"/>
        <end position="294"/>
    </location>
</feature>
<evidence type="ECO:0000313" key="5">
    <source>
        <dbReference type="EMBL" id="KOA39677.1"/>
    </source>
</evidence>
<dbReference type="InterPro" id="IPR020568">
    <property type="entry name" value="Ribosomal_Su5_D2-typ_SF"/>
</dbReference>
<name>A0A0L7AWS0_BIFBR</name>
<dbReference type="Gene3D" id="3.30.230.10">
    <property type="match status" value="1"/>
</dbReference>
<dbReference type="InterPro" id="IPR008269">
    <property type="entry name" value="Lon_proteolytic"/>
</dbReference>
<dbReference type="EMBL" id="AVQD01000013">
    <property type="protein sequence ID" value="KOA39677.1"/>
    <property type="molecule type" value="Genomic_DNA"/>
</dbReference>
<protein>
    <recommendedName>
        <fullName evidence="1">endopeptidase La</fullName>
        <ecNumber evidence="1">3.4.21.53</ecNumber>
    </recommendedName>
</protein>
<dbReference type="EC" id="3.4.21.53" evidence="1"/>